<accession>A0ABP9U8J0</accession>
<name>A0ABP9U8J0_9BACT</name>
<organism evidence="2 3">
    <name type="scientific">Ureaplasma ceti</name>
    <dbReference type="NCBI Taxonomy" id="3119530"/>
    <lineage>
        <taxon>Bacteria</taxon>
        <taxon>Bacillati</taxon>
        <taxon>Mycoplasmatota</taxon>
        <taxon>Mycoplasmoidales</taxon>
        <taxon>Mycoplasmoidaceae</taxon>
        <taxon>Ureaplasma</taxon>
    </lineage>
</organism>
<keyword evidence="1" id="KW-0175">Coiled coil</keyword>
<feature type="coiled-coil region" evidence="1">
    <location>
        <begin position="88"/>
        <end position="115"/>
    </location>
</feature>
<evidence type="ECO:0000256" key="1">
    <source>
        <dbReference type="SAM" id="Coils"/>
    </source>
</evidence>
<sequence>MILLTHNYDFFRIVSSRLNICNNNKLIAIRTHEKTENEIIEIFKISKINENYLYKSNNLLFTEIFLFKEECSVFVEENKLNILNPKLFNDYENKIEEINSRANSIEEKYRSFCKEIHNSYLLAKYIKLNFLNNNIDKENNMFLIDKDINNAIKNSINCFEENRCCEGYKHLYYAKRLLKQNNTEYLLNEDYIYNLDNFNSIQWLQDEQKITNHWYLNELKGKIAYIKKEVQESLPLDKFEKDIFRDEAVGIINKLNDFTENSSKVLALDDNEKNDLNSDVEIQIEKIINIFEKEQSNDSWKLIFKKILNVIGIYKASEKWLKHSKSDNSNNNANNLYDDQKGIFMFWKQNMNYKNMISMVPFVRNIIEYTTWKKENTDLDALTNLLHENLDNIINNNDNYVNKNFNDLEEIYKKYIKGLKLPNNLYKSLNVLDELYEQSEYIVNNYEQSEYIFVDDLQNKLILAMAIRHKAEIYMINKIKEQNKPDKWTEILNKIKKEANNQTRKLYEKVKMLVDKDTLKTLDAVNIMTAENIHFNSFMYEPLIDMDICNLVSLYKRIDNLLK</sequence>
<proteinExistence type="predicted"/>
<keyword evidence="3" id="KW-1185">Reference proteome</keyword>
<evidence type="ECO:0000313" key="2">
    <source>
        <dbReference type="EMBL" id="GAA5414392.1"/>
    </source>
</evidence>
<evidence type="ECO:0008006" key="4">
    <source>
        <dbReference type="Google" id="ProtNLM"/>
    </source>
</evidence>
<comment type="caution">
    <text evidence="2">The sequence shown here is derived from an EMBL/GenBank/DDBJ whole genome shotgun (WGS) entry which is preliminary data.</text>
</comment>
<reference evidence="2" key="1">
    <citation type="submission" date="2024-02" db="EMBL/GenBank/DDBJ databases">
        <title>Draft genome sequence of new strains in genus Ureaplasma.</title>
        <authorList>
            <person name="Nakajima Y."/>
            <person name="Segawa T."/>
        </authorList>
    </citation>
    <scope>NUCLEOTIDE SEQUENCE [LARGE SCALE GENOMIC DNA]</scope>
    <source>
        <strain evidence="2">OM1</strain>
    </source>
</reference>
<dbReference type="EMBL" id="BAABQM010000001">
    <property type="protein sequence ID" value="GAA5414392.1"/>
    <property type="molecule type" value="Genomic_DNA"/>
</dbReference>
<gene>
    <name evidence="2" type="ORF">UREOM_1030</name>
</gene>
<evidence type="ECO:0000313" key="3">
    <source>
        <dbReference type="Proteomes" id="UP001449582"/>
    </source>
</evidence>
<protein>
    <recommendedName>
        <fullName evidence="4">Protein CR006 P-loop domain-containing protein</fullName>
    </recommendedName>
</protein>
<dbReference type="Proteomes" id="UP001449582">
    <property type="component" value="Unassembled WGS sequence"/>
</dbReference>